<dbReference type="EMBL" id="RRYP01000597">
    <property type="protein sequence ID" value="TNV87169.1"/>
    <property type="molecule type" value="Genomic_DNA"/>
</dbReference>
<evidence type="ECO:0000256" key="1">
    <source>
        <dbReference type="SAM" id="Phobius"/>
    </source>
</evidence>
<accession>A0A8J8T9E4</accession>
<gene>
    <name evidence="2" type="ORF">FGO68_gene6577</name>
</gene>
<proteinExistence type="predicted"/>
<keyword evidence="1" id="KW-0472">Membrane</keyword>
<feature type="transmembrane region" description="Helical" evidence="1">
    <location>
        <begin position="58"/>
        <end position="79"/>
    </location>
</feature>
<sequence length="580" mass="63291">MAGRSSDPNLLSQGVFPGTMAVFVAFMPVGSGSISWFKQLSLLNREVKKVTFQKTKTAFLVLISGSPLTILQFLSNGVLQGQIVMSTQSMDQGGFFIDDDGWTNGAYTDVANGKLYQICRKIAIGTANQRYQGTMTQEAVYHVEEGIEGDDYYVGSRVVDGSGVSRTYISLHKYMPTAFGSSIICPSLRGWSSTLPNYSYIPQKFMAIECNSTIAFLNGYAQDPADKSNMMFFYIPQIRGSHLISVAIPFLTNVNIALSSWDPQSAASSKFYIYQEDPSEQLKALNSRVTSATSMSVLIIEQTNQKIFILQMEFLPLTGEAQTNRNYIDSPVFDLALIKGARMESATDFTISGMTSNMASCGISFSGGKASGFIAKSNQLETCIEFASTPIAVIGPSPCNPLTWTFQTEIYKNPESWSFATSGVTLYPTEPTNVNAQQTTCCFHIVAPTSVTIPNYIVEDPVASSPIIPFSLQEICTDMTFTITYSLVFKFNGTSISAPNAITFDYSNPNNLTLSVQSNTIADVGTYEITLTGQITSGQFSSVVFNVFILSSFSEVALRLLPCLNLLLLSLFTTSSIILH</sequence>
<evidence type="ECO:0000313" key="3">
    <source>
        <dbReference type="Proteomes" id="UP000785679"/>
    </source>
</evidence>
<protein>
    <submittedName>
        <fullName evidence="2">Uncharacterized protein</fullName>
    </submittedName>
</protein>
<name>A0A8J8T9E4_HALGN</name>
<dbReference type="AlphaFoldDB" id="A0A8J8T9E4"/>
<evidence type="ECO:0000313" key="2">
    <source>
        <dbReference type="EMBL" id="TNV87169.1"/>
    </source>
</evidence>
<reference evidence="2" key="1">
    <citation type="submission" date="2019-06" db="EMBL/GenBank/DDBJ databases">
        <authorList>
            <person name="Zheng W."/>
        </authorList>
    </citation>
    <scope>NUCLEOTIDE SEQUENCE</scope>
    <source>
        <strain evidence="2">QDHG01</strain>
    </source>
</reference>
<organism evidence="2 3">
    <name type="scientific">Halteria grandinella</name>
    <dbReference type="NCBI Taxonomy" id="5974"/>
    <lineage>
        <taxon>Eukaryota</taxon>
        <taxon>Sar</taxon>
        <taxon>Alveolata</taxon>
        <taxon>Ciliophora</taxon>
        <taxon>Intramacronucleata</taxon>
        <taxon>Spirotrichea</taxon>
        <taxon>Stichotrichia</taxon>
        <taxon>Sporadotrichida</taxon>
        <taxon>Halteriidae</taxon>
        <taxon>Halteria</taxon>
    </lineage>
</organism>
<keyword evidence="3" id="KW-1185">Reference proteome</keyword>
<keyword evidence="1" id="KW-0812">Transmembrane</keyword>
<keyword evidence="1" id="KW-1133">Transmembrane helix</keyword>
<feature type="transmembrane region" description="Helical" evidence="1">
    <location>
        <begin position="15"/>
        <end position="37"/>
    </location>
</feature>
<comment type="caution">
    <text evidence="2">The sequence shown here is derived from an EMBL/GenBank/DDBJ whole genome shotgun (WGS) entry which is preliminary data.</text>
</comment>
<dbReference type="Proteomes" id="UP000785679">
    <property type="component" value="Unassembled WGS sequence"/>
</dbReference>